<dbReference type="GO" id="GO:0016020">
    <property type="term" value="C:membrane"/>
    <property type="evidence" value="ECO:0007669"/>
    <property type="project" value="InterPro"/>
</dbReference>
<dbReference type="GO" id="GO:0008643">
    <property type="term" value="P:carbohydrate transport"/>
    <property type="evidence" value="ECO:0007669"/>
    <property type="project" value="InterPro"/>
</dbReference>
<dbReference type="HOGENOM" id="CLU_666873_0_0_7"/>
<gene>
    <name evidence="4" type="ordered locus">Sfum_2751</name>
</gene>
<evidence type="ECO:0000313" key="4">
    <source>
        <dbReference type="EMBL" id="ABK18429.1"/>
    </source>
</evidence>
<evidence type="ECO:0000256" key="3">
    <source>
        <dbReference type="SAM" id="MobiDB-lite"/>
    </source>
</evidence>
<dbReference type="InParanoid" id="A0LLX7"/>
<dbReference type="eggNOG" id="COG3659">
    <property type="taxonomic scope" value="Bacteria"/>
</dbReference>
<protein>
    <submittedName>
        <fullName evidence="4">Carbohydrate-selective porin OprB</fullName>
    </submittedName>
</protein>
<evidence type="ECO:0000256" key="1">
    <source>
        <dbReference type="ARBA" id="ARBA00008769"/>
    </source>
</evidence>
<feature type="region of interest" description="Disordered" evidence="3">
    <location>
        <begin position="26"/>
        <end position="79"/>
    </location>
</feature>
<keyword evidence="2" id="KW-0732">Signal</keyword>
<proteinExistence type="inferred from homology"/>
<sequence length="446" mass="48765" precursor="true">MRTFILLVAAVFLSVLAGNAFGVEHAEGSGFESPPGKVGASDADGKRTEKTQPGPGEGASEAQESKTEERRPHLPEIKEEVEEKKTFEIHGGLVGFYQGAAAGRIGGREIDPDSSSGFGVAADLQVTYRPPVPVFENGRFFMRVHAGTQKGADKNLEDNLFANLNTIADNSNELQRPFDKVFWLPEAYYAHEFAGGKLTVVAGKTEPVVFVDNNAFANNPNSQFVGKPFVNNPVFNSEDEFAPLAAVTYTPVESISVTALGVASSHPNAPWERDQKSIYSRIFDQPLVAAQLAYSPKFGELQGNYRVYYWNAGYHHENSAGDTSPDGWGVGVSCDQQLTEWLGLFARLAYSSRDAYDTDWFWSAGANLKGIVPSRDKDELGIGIAGLKGVVAPHNDGTELHAELYYRIYFNEYFALTPDVQYVANPLGDSRNDGVFAGMLRLEYSF</sequence>
<organism evidence="4 5">
    <name type="scientific">Syntrophobacter fumaroxidans (strain DSM 10017 / MPOB)</name>
    <dbReference type="NCBI Taxonomy" id="335543"/>
    <lineage>
        <taxon>Bacteria</taxon>
        <taxon>Pseudomonadati</taxon>
        <taxon>Thermodesulfobacteriota</taxon>
        <taxon>Syntrophobacteria</taxon>
        <taxon>Syntrophobacterales</taxon>
        <taxon>Syntrophobacteraceae</taxon>
        <taxon>Syntrophobacter</taxon>
    </lineage>
</organism>
<name>A0LLX7_SYNFM</name>
<dbReference type="Gene3D" id="2.40.160.180">
    <property type="entry name" value="Carbohydrate-selective porin OprB"/>
    <property type="match status" value="1"/>
</dbReference>
<dbReference type="RefSeq" id="WP_011699596.1">
    <property type="nucleotide sequence ID" value="NC_008554.1"/>
</dbReference>
<evidence type="ECO:0000256" key="2">
    <source>
        <dbReference type="RuleBase" id="RU363072"/>
    </source>
</evidence>
<feature type="signal peptide" evidence="2">
    <location>
        <begin position="1"/>
        <end position="22"/>
    </location>
</feature>
<keyword evidence="5" id="KW-1185">Reference proteome</keyword>
<dbReference type="Pfam" id="PF04966">
    <property type="entry name" value="OprB"/>
    <property type="match status" value="1"/>
</dbReference>
<reference evidence="4 5" key="1">
    <citation type="submission" date="2006-10" db="EMBL/GenBank/DDBJ databases">
        <title>Complete sequence of Syntrophobacter fumaroxidans MPOB.</title>
        <authorList>
            <consortium name="US DOE Joint Genome Institute"/>
            <person name="Copeland A."/>
            <person name="Lucas S."/>
            <person name="Lapidus A."/>
            <person name="Barry K."/>
            <person name="Detter J.C."/>
            <person name="Glavina del Rio T."/>
            <person name="Hammon N."/>
            <person name="Israni S."/>
            <person name="Pitluck S."/>
            <person name="Goltsman E.G."/>
            <person name="Martinez M."/>
            <person name="Schmutz J."/>
            <person name="Larimer F."/>
            <person name="Land M."/>
            <person name="Hauser L."/>
            <person name="Kyrpides N."/>
            <person name="Kim E."/>
            <person name="Boone D.R."/>
            <person name="Brockman F."/>
            <person name="Culley D."/>
            <person name="Ferry J."/>
            <person name="Gunsalus R."/>
            <person name="McInerney M.J."/>
            <person name="Morrison M."/>
            <person name="Plugge C."/>
            <person name="Rohlin L."/>
            <person name="Scholten J."/>
            <person name="Sieber J."/>
            <person name="Stams A.J.M."/>
            <person name="Worm P."/>
            <person name="Henstra A.M."/>
            <person name="Richardson P."/>
        </authorList>
    </citation>
    <scope>NUCLEOTIDE SEQUENCE [LARGE SCALE GENOMIC DNA]</scope>
    <source>
        <strain evidence="5">DSM 10017 / MPOB</strain>
    </source>
</reference>
<dbReference type="InterPro" id="IPR007049">
    <property type="entry name" value="Carb-sel_porin_OprB"/>
</dbReference>
<feature type="chain" id="PRO_5007230482" evidence="2">
    <location>
        <begin position="23"/>
        <end position="446"/>
    </location>
</feature>
<accession>A0LLX7</accession>
<dbReference type="AlphaFoldDB" id="A0LLX7"/>
<dbReference type="KEGG" id="sfu:Sfum_2751"/>
<feature type="compositionally biased region" description="Basic and acidic residues" evidence="3">
    <location>
        <begin position="63"/>
        <end position="79"/>
    </location>
</feature>
<evidence type="ECO:0000313" key="5">
    <source>
        <dbReference type="Proteomes" id="UP000001784"/>
    </source>
</evidence>
<dbReference type="InterPro" id="IPR038673">
    <property type="entry name" value="OprB_sf"/>
</dbReference>
<comment type="similarity">
    <text evidence="1 2">Belongs to the OprB family.</text>
</comment>
<dbReference type="EMBL" id="CP000478">
    <property type="protein sequence ID" value="ABK18429.1"/>
    <property type="molecule type" value="Genomic_DNA"/>
</dbReference>
<dbReference type="OrthoDB" id="5755240at2"/>
<dbReference type="Proteomes" id="UP000001784">
    <property type="component" value="Chromosome"/>
</dbReference>
<dbReference type="GO" id="GO:0015288">
    <property type="term" value="F:porin activity"/>
    <property type="evidence" value="ECO:0007669"/>
    <property type="project" value="InterPro"/>
</dbReference>